<feature type="region of interest" description="Disordered" evidence="1">
    <location>
        <begin position="1"/>
        <end position="26"/>
    </location>
</feature>
<organism evidence="2 3">
    <name type="scientific">Extremus antarcticus</name>
    <dbReference type="NCBI Taxonomy" id="702011"/>
    <lineage>
        <taxon>Eukaryota</taxon>
        <taxon>Fungi</taxon>
        <taxon>Dikarya</taxon>
        <taxon>Ascomycota</taxon>
        <taxon>Pezizomycotina</taxon>
        <taxon>Dothideomycetes</taxon>
        <taxon>Dothideomycetidae</taxon>
        <taxon>Mycosphaerellales</taxon>
        <taxon>Extremaceae</taxon>
        <taxon>Extremus</taxon>
    </lineage>
</organism>
<proteinExistence type="predicted"/>
<dbReference type="Proteomes" id="UP001271007">
    <property type="component" value="Unassembled WGS sequence"/>
</dbReference>
<feature type="compositionally biased region" description="Polar residues" evidence="1">
    <location>
        <begin position="329"/>
        <end position="339"/>
    </location>
</feature>
<evidence type="ECO:0000256" key="1">
    <source>
        <dbReference type="SAM" id="MobiDB-lite"/>
    </source>
</evidence>
<comment type="caution">
    <text evidence="2">The sequence shown here is derived from an EMBL/GenBank/DDBJ whole genome shotgun (WGS) entry which is preliminary data.</text>
</comment>
<feature type="compositionally biased region" description="Polar residues" evidence="1">
    <location>
        <begin position="256"/>
        <end position="266"/>
    </location>
</feature>
<feature type="compositionally biased region" description="Basic and acidic residues" evidence="1">
    <location>
        <begin position="143"/>
        <end position="152"/>
    </location>
</feature>
<feature type="compositionally biased region" description="Basic residues" evidence="1">
    <location>
        <begin position="244"/>
        <end position="255"/>
    </location>
</feature>
<feature type="compositionally biased region" description="Acidic residues" evidence="1">
    <location>
        <begin position="359"/>
        <end position="379"/>
    </location>
</feature>
<dbReference type="AlphaFoldDB" id="A0AAJ0GAC5"/>
<accession>A0AAJ0GAC5</accession>
<keyword evidence="3" id="KW-1185">Reference proteome</keyword>
<feature type="compositionally biased region" description="Basic and acidic residues" evidence="1">
    <location>
        <begin position="168"/>
        <end position="177"/>
    </location>
</feature>
<feature type="region of interest" description="Disordered" evidence="1">
    <location>
        <begin position="53"/>
        <end position="465"/>
    </location>
</feature>
<reference evidence="2" key="1">
    <citation type="submission" date="2023-04" db="EMBL/GenBank/DDBJ databases">
        <title>Black Yeasts Isolated from many extreme environments.</title>
        <authorList>
            <person name="Coleine C."/>
            <person name="Stajich J.E."/>
            <person name="Selbmann L."/>
        </authorList>
    </citation>
    <scope>NUCLEOTIDE SEQUENCE</scope>
    <source>
        <strain evidence="2">CCFEE 5312</strain>
    </source>
</reference>
<dbReference type="EMBL" id="JAWDJX010000031">
    <property type="protein sequence ID" value="KAK3050562.1"/>
    <property type="molecule type" value="Genomic_DNA"/>
</dbReference>
<feature type="compositionally biased region" description="Acidic residues" evidence="1">
    <location>
        <begin position="207"/>
        <end position="231"/>
    </location>
</feature>
<gene>
    <name evidence="2" type="ORF">LTR09_008202</name>
</gene>
<sequence>MARKSKFVSPVKAANNTPNDINDEELLRSDDEHVNMGQDQSKERVDAQLDEGVAGYNEGRTRANDRVSTGKLTRPSKYTADPVKRDAVARNPGTKQRTLGRVNRQRDSAYDIVDEEPPIKLAPGKTALLDPLDGFSPMRKVRERAGKQKGDVSARPVLRSSPRRPARTQKEAEKEAEPVEASATQDEGRYRDLFPDPIVRQYGGSGGDDEEEGEEDEAEAAEFEAEEDDENVVVADREASSARKPTKSPAKRKSTQGRPTNASTSAAPVVLIQKKRLGRPPKNKHAAEPAQLSTAKETTTRKKRGIPAQAESEVVESTAMPARRRTRGQDSSTQPPQNEAETEDSRPGGVRKRPRDVSNDDNEDDDGDNDADDVNENSEEASGQAKATQPGATDEGAVDLFTQDYDDEESSEQRQPARSKSNKRARPPTKATANTSSKRRKPNATQEEPEAGGQDQATAHVEPTVSAADKKRVFGQWEQLEKIYKIADHIGRPVEGRGLTQTRSHKIDLLLEDEQVRATVKLCKKTITAFNKMTDDTSENDTREEPTDRLPRIRECIDGLCGKSDVFEYDERNVVRCTSIYFHLVPKLLVLLQSAIACYEEQDKDTAGPNKLAIDHLLVLNEIIDLLLDLIEGAADYFPRPDTADHVVQPVREIAPRLRDIHRVFKNKIAQHEYDQAVTLRAEAAAHQAALDLEEEEQHRAQQAEHNRIQSKWEDLHKVRYRAETGIPLLHKLIHLELPAFDIDANGRPFQRMELFHPRVGPPPGLVERASNLEWSNVELWALRDGLREYAGEYVFEKVFLRYCCARKELNRFNVTEVVVKAALLREWLIRYDTDHGVEVAEWIKGILVWINGQHALGKENEEEDGRDDVVV</sequence>
<name>A0AAJ0GAC5_9PEZI</name>
<protein>
    <submittedName>
        <fullName evidence="2">Uncharacterized protein</fullName>
    </submittedName>
</protein>
<evidence type="ECO:0000313" key="2">
    <source>
        <dbReference type="EMBL" id="KAK3050562.1"/>
    </source>
</evidence>
<evidence type="ECO:0000313" key="3">
    <source>
        <dbReference type="Proteomes" id="UP001271007"/>
    </source>
</evidence>
<feature type="compositionally biased region" description="Basic residues" evidence="1">
    <location>
        <begin position="273"/>
        <end position="284"/>
    </location>
</feature>